<organism evidence="1 2">
    <name type="scientific">Rhododendron molle</name>
    <name type="common">Chinese azalea</name>
    <name type="synonym">Azalea mollis</name>
    <dbReference type="NCBI Taxonomy" id="49168"/>
    <lineage>
        <taxon>Eukaryota</taxon>
        <taxon>Viridiplantae</taxon>
        <taxon>Streptophyta</taxon>
        <taxon>Embryophyta</taxon>
        <taxon>Tracheophyta</taxon>
        <taxon>Spermatophyta</taxon>
        <taxon>Magnoliopsida</taxon>
        <taxon>eudicotyledons</taxon>
        <taxon>Gunneridae</taxon>
        <taxon>Pentapetalae</taxon>
        <taxon>asterids</taxon>
        <taxon>Ericales</taxon>
        <taxon>Ericaceae</taxon>
        <taxon>Ericoideae</taxon>
        <taxon>Rhodoreae</taxon>
        <taxon>Rhododendron</taxon>
    </lineage>
</organism>
<protein>
    <submittedName>
        <fullName evidence="1">Uncharacterized protein</fullName>
    </submittedName>
</protein>
<accession>A0ACC0LJ36</accession>
<dbReference type="EMBL" id="CM046399">
    <property type="protein sequence ID" value="KAI8528309.1"/>
    <property type="molecule type" value="Genomic_DNA"/>
</dbReference>
<evidence type="ECO:0000313" key="1">
    <source>
        <dbReference type="EMBL" id="KAI8528309.1"/>
    </source>
</evidence>
<dbReference type="Proteomes" id="UP001062846">
    <property type="component" value="Chromosome 12"/>
</dbReference>
<comment type="caution">
    <text evidence="1">The sequence shown here is derived from an EMBL/GenBank/DDBJ whole genome shotgun (WGS) entry which is preliminary data.</text>
</comment>
<sequence length="151" mass="15848">MKMAVLIGGGFQSAGGEVDLAPMVVCSGRFVCRSSVGSHSEFSSGRGAGVSSFRFVVAIWFRQRPVSAASLYIWEGPTQLNGGGGLYTVLGFRPPVGLQCLVESVGLNNEGGSVAKGGADRWSLTVHFPWDFEVNDPTEGVVGFSPDSSDK</sequence>
<name>A0ACC0LJ36_RHOML</name>
<gene>
    <name evidence="1" type="ORF">RHMOL_Rhmol12G0140400</name>
</gene>
<proteinExistence type="predicted"/>
<reference evidence="1" key="1">
    <citation type="submission" date="2022-02" db="EMBL/GenBank/DDBJ databases">
        <title>Plant Genome Project.</title>
        <authorList>
            <person name="Zhang R.-G."/>
        </authorList>
    </citation>
    <scope>NUCLEOTIDE SEQUENCE</scope>
    <source>
        <strain evidence="1">AT1</strain>
    </source>
</reference>
<keyword evidence="2" id="KW-1185">Reference proteome</keyword>
<evidence type="ECO:0000313" key="2">
    <source>
        <dbReference type="Proteomes" id="UP001062846"/>
    </source>
</evidence>